<sequence length="402" mass="45303">MIKMKIKLLSLFIVILIISMTPASAAEMGEVFGSDNNSYPVDQGQLEALQNYGTQMGPLAEVMQADMDKFNTKVEELLHTPWYRIDRILTTVFEIKDLYFSIKDKAARLQTVTNSSGNGQTQSDKIVLPGEVSETNLSDLPLVDIIYNATGHNPIPNMTYEEFLNLKIADDTNQIDQETEGITNDTELLNQTLDELDKIPLDIVKKRIMKKRIHLLTLKTIQILKISKDLLDHSQSLNTTATDLNWTQNELNNIEVNATNDNSPAYDQAVDMANKLSIAFAPKNFTVKSTLDSGGLHVGDVVNYRTNDNYYRYVKIYNITDNSVTIQGENHQTANISKQSADDRISYVLVPSTYIDSYTVVHQAYNLQDKDIQALQDKAKTQENLLLDSRSLPVPSVCWQDQ</sequence>
<dbReference type="AlphaFoldDB" id="A0A8T5UYX4"/>
<dbReference type="Proteomes" id="UP000825933">
    <property type="component" value="Unassembled WGS sequence"/>
</dbReference>
<gene>
    <name evidence="1" type="ORF">K8N75_13865</name>
</gene>
<accession>A0A8T5UYX4</accession>
<keyword evidence="2" id="KW-1185">Reference proteome</keyword>
<dbReference type="EMBL" id="JAIOUQ010000017">
    <property type="protein sequence ID" value="MBZ2167126.1"/>
    <property type="molecule type" value="Genomic_DNA"/>
</dbReference>
<organism evidence="1 2">
    <name type="scientific">Methanobacterium spitsbergense</name>
    <dbReference type="NCBI Taxonomy" id="2874285"/>
    <lineage>
        <taxon>Archaea</taxon>
        <taxon>Methanobacteriati</taxon>
        <taxon>Methanobacteriota</taxon>
        <taxon>Methanomada group</taxon>
        <taxon>Methanobacteria</taxon>
        <taxon>Methanobacteriales</taxon>
        <taxon>Methanobacteriaceae</taxon>
        <taxon>Methanobacterium</taxon>
    </lineage>
</organism>
<protein>
    <submittedName>
        <fullName evidence="1">Uncharacterized protein</fullName>
    </submittedName>
</protein>
<name>A0A8T5UYX4_9EURY</name>
<comment type="caution">
    <text evidence="1">The sequence shown here is derived from an EMBL/GenBank/DDBJ whole genome shotgun (WGS) entry which is preliminary data.</text>
</comment>
<evidence type="ECO:0000313" key="2">
    <source>
        <dbReference type="Proteomes" id="UP000825933"/>
    </source>
</evidence>
<proteinExistence type="predicted"/>
<reference evidence="2" key="1">
    <citation type="journal article" date="2022" name="Microbiol. Resour. Announc.">
        <title>Draft Genome Sequence of a Methanogenic Archaeon from West Spitsbergen Permafrost.</title>
        <authorList>
            <person name="Trubitsyn V."/>
            <person name="Rivkina E."/>
            <person name="Shcherbakova V."/>
        </authorList>
    </citation>
    <scope>NUCLEOTIDE SEQUENCE [LARGE SCALE GENOMIC DNA]</scope>
    <source>
        <strain evidence="2">VT</strain>
    </source>
</reference>
<evidence type="ECO:0000313" key="1">
    <source>
        <dbReference type="EMBL" id="MBZ2167126.1"/>
    </source>
</evidence>